<dbReference type="Pfam" id="PF00280">
    <property type="entry name" value="potato_inhibit"/>
    <property type="match status" value="1"/>
</dbReference>
<keyword evidence="8 9" id="KW-0408">Iron</keyword>
<name>A0AAP0CJX0_9ASTR</name>
<protein>
    <recommendedName>
        <fullName evidence="12">Cytochrome P450</fullName>
    </recommendedName>
</protein>
<proteinExistence type="inferred from homology"/>
<keyword evidence="9" id="KW-0349">Heme</keyword>
<keyword evidence="5 9" id="KW-0479">Metal-binding</keyword>
<comment type="similarity">
    <text evidence="3">Belongs to the cytochrome P450 family.</text>
</comment>
<dbReference type="InterPro" id="IPR036396">
    <property type="entry name" value="Cyt_P450_sf"/>
</dbReference>
<comment type="caution">
    <text evidence="10">The sequence shown here is derived from an EMBL/GenBank/DDBJ whole genome shotgun (WGS) entry which is preliminary data.</text>
</comment>
<keyword evidence="6" id="KW-0722">Serine protease inhibitor</keyword>
<evidence type="ECO:0000313" key="11">
    <source>
        <dbReference type="Proteomes" id="UP001408789"/>
    </source>
</evidence>
<evidence type="ECO:0000256" key="1">
    <source>
        <dbReference type="ARBA" id="ARBA00001971"/>
    </source>
</evidence>
<dbReference type="PRINTS" id="PR00385">
    <property type="entry name" value="P450"/>
</dbReference>
<organism evidence="10 11">
    <name type="scientific">Deinandra increscens subsp. villosa</name>
    <dbReference type="NCBI Taxonomy" id="3103831"/>
    <lineage>
        <taxon>Eukaryota</taxon>
        <taxon>Viridiplantae</taxon>
        <taxon>Streptophyta</taxon>
        <taxon>Embryophyta</taxon>
        <taxon>Tracheophyta</taxon>
        <taxon>Spermatophyta</taxon>
        <taxon>Magnoliopsida</taxon>
        <taxon>eudicotyledons</taxon>
        <taxon>Gunneridae</taxon>
        <taxon>Pentapetalae</taxon>
        <taxon>asterids</taxon>
        <taxon>campanulids</taxon>
        <taxon>Asterales</taxon>
        <taxon>Asteraceae</taxon>
        <taxon>Asteroideae</taxon>
        <taxon>Heliantheae alliance</taxon>
        <taxon>Madieae</taxon>
        <taxon>Madiinae</taxon>
        <taxon>Deinandra</taxon>
    </lineage>
</organism>
<evidence type="ECO:0000256" key="6">
    <source>
        <dbReference type="ARBA" id="ARBA00022900"/>
    </source>
</evidence>
<dbReference type="GO" id="GO:0020037">
    <property type="term" value="F:heme binding"/>
    <property type="evidence" value="ECO:0007669"/>
    <property type="project" value="InterPro"/>
</dbReference>
<dbReference type="GO" id="GO:0004497">
    <property type="term" value="F:monooxygenase activity"/>
    <property type="evidence" value="ECO:0007669"/>
    <property type="project" value="InterPro"/>
</dbReference>
<reference evidence="10 11" key="1">
    <citation type="submission" date="2024-04" db="EMBL/GenBank/DDBJ databases">
        <title>The reference genome of an endangered Asteraceae, Deinandra increscens subsp. villosa, native to the Central Coast of California.</title>
        <authorList>
            <person name="Guilliams M."/>
            <person name="Hasenstab-Lehman K."/>
            <person name="Meyer R."/>
            <person name="Mcevoy S."/>
        </authorList>
    </citation>
    <scope>NUCLEOTIDE SEQUENCE [LARGE SCALE GENOMIC DNA]</scope>
    <source>
        <tissue evidence="10">Leaf</tissue>
    </source>
</reference>
<dbReference type="InterPro" id="IPR002401">
    <property type="entry name" value="Cyt_P450_E_grp-I"/>
</dbReference>
<sequence length="553" mass="62736">MGMFSRFKRAVCHYFQLDKVNKRGNFDFDSADFDEIVENSQSERKNSWPELVGSTGDAAAATIEKENPRVDAIVLLDGTPTTRDFRSITKLSPESYPLIGNYLSFYKNRHRLIQWTSDAVHNSPALTLLLRRPFGQSRIITANPTVVHHILKSNFSTYQKGKASHAVLSDFLGDGIFNVDGDAWKLQRQLSSHAFSTKSLRHFVEHIVDPELNNRLLPILATASANTTVLDLQDVLQRFAFDNICKLAFDYDPANLTPSFPLATFGTAFEDALRISSERFRAITPLVWKLKRRFNVGSEKRLREAVSEVRRFAVKVMNEKKEEKQIRSPDLLSRFEASSDENFVTDMVISFIFAGRDTTSAALTWFFWLISKNPAAENEIVREINRFSDEKSGYDELKNMVYTHASICESMRLYPPVPVDGKTATADDVLPDGTAVKKGMTVSYHPYAMGRSEKLWGGDWAEFRPERWLETEEGTGKVRFMERDPYTYPVFQAGPRICLGKEMSFLQMKRIVAGVLRRFEVVPARDDGGEPGFVAALTSKMVGGFPVKIKERK</sequence>
<dbReference type="GO" id="GO:0009611">
    <property type="term" value="P:response to wounding"/>
    <property type="evidence" value="ECO:0007669"/>
    <property type="project" value="InterPro"/>
</dbReference>
<dbReference type="InterPro" id="IPR001128">
    <property type="entry name" value="Cyt_P450"/>
</dbReference>
<dbReference type="GO" id="GO:0004867">
    <property type="term" value="F:serine-type endopeptidase inhibitor activity"/>
    <property type="evidence" value="ECO:0007669"/>
    <property type="project" value="UniProtKB-KW"/>
</dbReference>
<dbReference type="Proteomes" id="UP001408789">
    <property type="component" value="Unassembled WGS sequence"/>
</dbReference>
<evidence type="ECO:0000256" key="7">
    <source>
        <dbReference type="ARBA" id="ARBA00023002"/>
    </source>
</evidence>
<gene>
    <name evidence="10" type="ORF">SSX86_022201</name>
</gene>
<comment type="similarity">
    <text evidence="2">Belongs to the protease inhibitor I13 (potato type I serine protease inhibitor) family.</text>
</comment>
<dbReference type="Pfam" id="PF00067">
    <property type="entry name" value="p450"/>
    <property type="match status" value="1"/>
</dbReference>
<evidence type="ECO:0008006" key="12">
    <source>
        <dbReference type="Google" id="ProtNLM"/>
    </source>
</evidence>
<evidence type="ECO:0000256" key="9">
    <source>
        <dbReference type="PIRSR" id="PIRSR602401-1"/>
    </source>
</evidence>
<keyword evidence="7" id="KW-0560">Oxidoreductase</keyword>
<dbReference type="GO" id="GO:0016705">
    <property type="term" value="F:oxidoreductase activity, acting on paired donors, with incorporation or reduction of molecular oxygen"/>
    <property type="evidence" value="ECO:0007669"/>
    <property type="project" value="InterPro"/>
</dbReference>
<dbReference type="InterPro" id="IPR000864">
    <property type="entry name" value="Prot_inh_pot1"/>
</dbReference>
<dbReference type="SUPFAM" id="SSF54654">
    <property type="entry name" value="CI-2 family of serine protease inhibitors"/>
    <property type="match status" value="1"/>
</dbReference>
<evidence type="ECO:0000256" key="5">
    <source>
        <dbReference type="ARBA" id="ARBA00022723"/>
    </source>
</evidence>
<dbReference type="EMBL" id="JBCNJP010000023">
    <property type="protein sequence ID" value="KAK9057366.1"/>
    <property type="molecule type" value="Genomic_DNA"/>
</dbReference>
<evidence type="ECO:0000256" key="4">
    <source>
        <dbReference type="ARBA" id="ARBA00022690"/>
    </source>
</evidence>
<keyword evidence="4" id="KW-0646">Protease inhibitor</keyword>
<dbReference type="InterPro" id="IPR036354">
    <property type="entry name" value="Prot_inh_pot1_sf"/>
</dbReference>
<evidence type="ECO:0000256" key="3">
    <source>
        <dbReference type="ARBA" id="ARBA00010617"/>
    </source>
</evidence>
<evidence type="ECO:0000313" key="10">
    <source>
        <dbReference type="EMBL" id="KAK9057366.1"/>
    </source>
</evidence>
<dbReference type="PROSITE" id="PS00285">
    <property type="entry name" value="POTATO_INHIBITOR"/>
    <property type="match status" value="1"/>
</dbReference>
<feature type="binding site" description="axial binding residue" evidence="9">
    <location>
        <position position="498"/>
    </location>
    <ligand>
        <name>heme</name>
        <dbReference type="ChEBI" id="CHEBI:30413"/>
    </ligand>
    <ligandPart>
        <name>Fe</name>
        <dbReference type="ChEBI" id="CHEBI:18248"/>
    </ligandPart>
</feature>
<dbReference type="Gene3D" id="3.30.10.10">
    <property type="entry name" value="Trypsin Inhibitor V, subunit A"/>
    <property type="match status" value="1"/>
</dbReference>
<dbReference type="PANTHER" id="PTHR24296">
    <property type="entry name" value="CYTOCHROME P450"/>
    <property type="match status" value="1"/>
</dbReference>
<dbReference type="Gene3D" id="1.10.630.10">
    <property type="entry name" value="Cytochrome P450"/>
    <property type="match status" value="1"/>
</dbReference>
<keyword evidence="11" id="KW-1185">Reference proteome</keyword>
<comment type="cofactor">
    <cofactor evidence="1 9">
        <name>heme</name>
        <dbReference type="ChEBI" id="CHEBI:30413"/>
    </cofactor>
</comment>
<dbReference type="AlphaFoldDB" id="A0AAP0CJX0"/>
<dbReference type="PRINTS" id="PR00463">
    <property type="entry name" value="EP450I"/>
</dbReference>
<dbReference type="CDD" id="cd11064">
    <property type="entry name" value="CYP86A"/>
    <property type="match status" value="1"/>
</dbReference>
<dbReference type="SUPFAM" id="SSF48264">
    <property type="entry name" value="Cytochrome P450"/>
    <property type="match status" value="1"/>
</dbReference>
<evidence type="ECO:0000256" key="8">
    <source>
        <dbReference type="ARBA" id="ARBA00023004"/>
    </source>
</evidence>
<evidence type="ECO:0000256" key="2">
    <source>
        <dbReference type="ARBA" id="ARBA00008210"/>
    </source>
</evidence>
<accession>A0AAP0CJX0</accession>
<dbReference type="GO" id="GO:0005506">
    <property type="term" value="F:iron ion binding"/>
    <property type="evidence" value="ECO:0007669"/>
    <property type="project" value="InterPro"/>
</dbReference>